<gene>
    <name evidence="1" type="ORF">CHRY9393_03150</name>
</gene>
<dbReference type="AlphaFoldDB" id="A0A6N4XUA4"/>
<name>A0A6N4XUA4_9FLAO</name>
<dbReference type="RefSeq" id="WP_162074111.1">
    <property type="nucleotide sequence ID" value="NZ_CACVBY010000105.1"/>
</dbReference>
<accession>A0A6N4XUA4</accession>
<proteinExistence type="predicted"/>
<sequence length="73" mass="8678">MNAIRQIIEVKDHQLNISLPQDFNADKVEIIILPADDTDFELTEEEKELIRQRVKNTLPENLKSWDKIKEKYL</sequence>
<keyword evidence="2" id="KW-1185">Reference proteome</keyword>
<dbReference type="Proteomes" id="UP000445309">
    <property type="component" value="Unassembled WGS sequence"/>
</dbReference>
<dbReference type="EMBL" id="CACVBY010000105">
    <property type="protein sequence ID" value="CAA7392430.1"/>
    <property type="molecule type" value="Genomic_DNA"/>
</dbReference>
<evidence type="ECO:0000313" key="1">
    <source>
        <dbReference type="EMBL" id="CAA7392430.1"/>
    </source>
</evidence>
<organism evidence="1 2">
    <name type="scientific">Chryseobacterium fistulae</name>
    <dbReference type="NCBI Taxonomy" id="2675058"/>
    <lineage>
        <taxon>Bacteria</taxon>
        <taxon>Pseudomonadati</taxon>
        <taxon>Bacteroidota</taxon>
        <taxon>Flavobacteriia</taxon>
        <taxon>Flavobacteriales</taxon>
        <taxon>Weeksellaceae</taxon>
        <taxon>Chryseobacterium group</taxon>
        <taxon>Chryseobacterium</taxon>
    </lineage>
</organism>
<protein>
    <submittedName>
        <fullName evidence="1">Uncharacterized protein</fullName>
    </submittedName>
</protein>
<evidence type="ECO:0000313" key="2">
    <source>
        <dbReference type="Proteomes" id="UP000445309"/>
    </source>
</evidence>
<reference evidence="1 2" key="1">
    <citation type="submission" date="2020-01" db="EMBL/GenBank/DDBJ databases">
        <authorList>
            <person name="Rodrigo-Torres L."/>
            <person name="Arahal R. D."/>
            <person name="Lucena T."/>
        </authorList>
    </citation>
    <scope>NUCLEOTIDE SEQUENCE [LARGE SCALE GENOMIC DNA]</scope>
    <source>
        <strain evidence="1 2">CECT 9393</strain>
    </source>
</reference>